<reference evidence="3 4" key="1">
    <citation type="submission" date="2020-08" db="EMBL/GenBank/DDBJ databases">
        <title>Plant Genome Project.</title>
        <authorList>
            <person name="Zhang R.-G."/>
        </authorList>
    </citation>
    <scope>NUCLEOTIDE SEQUENCE [LARGE SCALE GENOMIC DNA]</scope>
    <source>
        <tissue evidence="3">Rhizome</tissue>
    </source>
</reference>
<evidence type="ECO:0000256" key="1">
    <source>
        <dbReference type="RuleBase" id="RU000363"/>
    </source>
</evidence>
<dbReference type="InterPro" id="IPR002347">
    <property type="entry name" value="SDR_fam"/>
</dbReference>
<evidence type="ECO:0000313" key="4">
    <source>
        <dbReference type="Proteomes" id="UP000734854"/>
    </source>
</evidence>
<dbReference type="CDD" id="cd05327">
    <property type="entry name" value="retinol-DH_like_SDR_c_like"/>
    <property type="match status" value="1"/>
</dbReference>
<comment type="caution">
    <text evidence="3">The sequence shown here is derived from an EMBL/GenBank/DDBJ whole genome shotgun (WGS) entry which is preliminary data.</text>
</comment>
<dbReference type="InterPro" id="IPR055280">
    <property type="entry name" value="TIC32"/>
</dbReference>
<feature type="region of interest" description="Disordered" evidence="2">
    <location>
        <begin position="282"/>
        <end position="312"/>
    </location>
</feature>
<evidence type="ECO:0000256" key="2">
    <source>
        <dbReference type="SAM" id="MobiDB-lite"/>
    </source>
</evidence>
<protein>
    <recommendedName>
        <fullName evidence="5">Short-chain dehydrogenase TIC 32, chloroplastic</fullName>
    </recommendedName>
</protein>
<dbReference type="Pfam" id="PF00106">
    <property type="entry name" value="adh_short"/>
    <property type="match status" value="1"/>
</dbReference>
<comment type="similarity">
    <text evidence="1">Belongs to the short-chain dehydrogenases/reductases (SDR) family.</text>
</comment>
<organism evidence="3 4">
    <name type="scientific">Zingiber officinale</name>
    <name type="common">Ginger</name>
    <name type="synonym">Amomum zingiber</name>
    <dbReference type="NCBI Taxonomy" id="94328"/>
    <lineage>
        <taxon>Eukaryota</taxon>
        <taxon>Viridiplantae</taxon>
        <taxon>Streptophyta</taxon>
        <taxon>Embryophyta</taxon>
        <taxon>Tracheophyta</taxon>
        <taxon>Spermatophyta</taxon>
        <taxon>Magnoliopsida</taxon>
        <taxon>Liliopsida</taxon>
        <taxon>Zingiberales</taxon>
        <taxon>Zingiberaceae</taxon>
        <taxon>Zingiber</taxon>
    </lineage>
</organism>
<dbReference type="Proteomes" id="UP000734854">
    <property type="component" value="Unassembled WGS sequence"/>
</dbReference>
<dbReference type="PRINTS" id="PR00081">
    <property type="entry name" value="GDHRDH"/>
</dbReference>
<accession>A0A8J5LM55</accession>
<evidence type="ECO:0000313" key="3">
    <source>
        <dbReference type="EMBL" id="KAG6518164.1"/>
    </source>
</evidence>
<name>A0A8J5LM55_ZINOF</name>
<proteinExistence type="inferred from homology"/>
<dbReference type="PANTHER" id="PTHR48476">
    <property type="entry name" value="SHORT-CHAIN DEHYDROGENASE TIC 32, CHLOROPLASTIC-LIKE"/>
    <property type="match status" value="1"/>
</dbReference>
<dbReference type="PRINTS" id="PR00080">
    <property type="entry name" value="SDRFAMILY"/>
</dbReference>
<dbReference type="SUPFAM" id="SSF51735">
    <property type="entry name" value="NAD(P)-binding Rossmann-fold domains"/>
    <property type="match status" value="1"/>
</dbReference>
<dbReference type="AlphaFoldDB" id="A0A8J5LM55"/>
<dbReference type="PANTHER" id="PTHR48476:SF1">
    <property type="entry name" value="SHORT-CHAIN DEHYDROGENASE TIC 32, CHLOROPLASTIC-LIKE"/>
    <property type="match status" value="1"/>
</dbReference>
<sequence>MGYFREATGIKGPSGFGSGATAEQITQGIDASRLTVIITGGSSGIGAETARVLALRGAHVIIGARNLEAANNVKQSILQGIPSARIDIIQIDVSSLRSVRTFADKFLAMDLPLNVLINNAGIMYGPFQLSEDGVEMQFATNHLGHFLLTNLLLEKMKTTAARTGIEGRIVNLSSVAHIGPYREGIKFDKLNDKKAYDDKSAYGQSKLANILHSNELARRLKAEGANVTANSVHPGLVRTNLGKHSPVFMAVLKTVTCVLWKNIPQGAATSCYVAVHPSLKGVSGGGRGQRGEQDGAKREGHEEGACTDRCRHKKDMKGSGGGVLGEMPDEDGVVPRRGHELAVVNGGNVLPDVDEEGEQGDGKQRICFWSSWSVEIVDSPYAK</sequence>
<dbReference type="EMBL" id="JACMSC010000006">
    <property type="protein sequence ID" value="KAG6518164.1"/>
    <property type="molecule type" value="Genomic_DNA"/>
</dbReference>
<feature type="compositionally biased region" description="Basic and acidic residues" evidence="2">
    <location>
        <begin position="289"/>
        <end position="309"/>
    </location>
</feature>
<evidence type="ECO:0008006" key="5">
    <source>
        <dbReference type="Google" id="ProtNLM"/>
    </source>
</evidence>
<dbReference type="InterPro" id="IPR036291">
    <property type="entry name" value="NAD(P)-bd_dom_sf"/>
</dbReference>
<keyword evidence="4" id="KW-1185">Reference proteome</keyword>
<gene>
    <name evidence="3" type="ORF">ZIOFF_021567</name>
</gene>
<dbReference type="Gene3D" id="3.40.50.720">
    <property type="entry name" value="NAD(P)-binding Rossmann-like Domain"/>
    <property type="match status" value="1"/>
</dbReference>